<evidence type="ECO:0000256" key="2">
    <source>
        <dbReference type="ARBA" id="ARBA00022643"/>
    </source>
</evidence>
<dbReference type="PANTHER" id="PTHR32332:SF20">
    <property type="entry name" value="2-NITROPROPANE DIOXYGENASE-LIKE PROTEIN"/>
    <property type="match status" value="1"/>
</dbReference>
<dbReference type="GO" id="GO:0018580">
    <property type="term" value="F:nitronate monooxygenase activity"/>
    <property type="evidence" value="ECO:0007669"/>
    <property type="project" value="InterPro"/>
</dbReference>
<dbReference type="CDD" id="cd04730">
    <property type="entry name" value="NPD_like"/>
    <property type="match status" value="1"/>
</dbReference>
<evidence type="ECO:0000256" key="3">
    <source>
        <dbReference type="ARBA" id="ARBA00023002"/>
    </source>
</evidence>
<evidence type="ECO:0000313" key="5">
    <source>
        <dbReference type="Proteomes" id="UP000316726"/>
    </source>
</evidence>
<keyword evidence="1" id="KW-0285">Flavoprotein</keyword>
<gene>
    <name evidence="4" type="ORF">A3770_20p85940</name>
</gene>
<organism evidence="4 5">
    <name type="scientific">Chloropicon primus</name>
    <dbReference type="NCBI Taxonomy" id="1764295"/>
    <lineage>
        <taxon>Eukaryota</taxon>
        <taxon>Viridiplantae</taxon>
        <taxon>Chlorophyta</taxon>
        <taxon>Chloropicophyceae</taxon>
        <taxon>Chloropicales</taxon>
        <taxon>Chloropicaceae</taxon>
        <taxon>Chloropicon</taxon>
    </lineage>
</organism>
<name>A0A5B8N1A9_9CHLO</name>
<keyword evidence="3" id="KW-0560">Oxidoreductase</keyword>
<accession>A0A5B8N1A9</accession>
<keyword evidence="5" id="KW-1185">Reference proteome</keyword>
<dbReference type="Pfam" id="PF03060">
    <property type="entry name" value="NMO"/>
    <property type="match status" value="1"/>
</dbReference>
<protein>
    <submittedName>
        <fullName evidence="4">Putative nitronate monooxygenase</fullName>
    </submittedName>
</protein>
<dbReference type="InterPro" id="IPR004136">
    <property type="entry name" value="NMO"/>
</dbReference>
<dbReference type="Proteomes" id="UP000316726">
    <property type="component" value="Chromosome 20"/>
</dbReference>
<evidence type="ECO:0000256" key="1">
    <source>
        <dbReference type="ARBA" id="ARBA00022630"/>
    </source>
</evidence>
<dbReference type="EMBL" id="CP031053">
    <property type="protein sequence ID" value="QDZ26076.1"/>
    <property type="molecule type" value="Genomic_DNA"/>
</dbReference>
<dbReference type="PANTHER" id="PTHR32332">
    <property type="entry name" value="2-NITROPROPANE DIOXYGENASE"/>
    <property type="match status" value="1"/>
</dbReference>
<dbReference type="SUPFAM" id="SSF51412">
    <property type="entry name" value="Inosine monophosphate dehydrogenase (IMPDH)"/>
    <property type="match status" value="1"/>
</dbReference>
<dbReference type="AlphaFoldDB" id="A0A5B8N1A9"/>
<dbReference type="Gene3D" id="3.20.20.70">
    <property type="entry name" value="Aldolase class I"/>
    <property type="match status" value="1"/>
</dbReference>
<keyword evidence="4" id="KW-0503">Monooxygenase</keyword>
<dbReference type="STRING" id="1764295.A0A5B8N1A9"/>
<dbReference type="InterPro" id="IPR013785">
    <property type="entry name" value="Aldolase_TIM"/>
</dbReference>
<reference evidence="4 5" key="1">
    <citation type="submission" date="2018-07" db="EMBL/GenBank/DDBJ databases">
        <title>The complete nuclear genome of the prasinophyte Chloropicon primus (CCMP1205).</title>
        <authorList>
            <person name="Pombert J.-F."/>
            <person name="Otis C."/>
            <person name="Turmel M."/>
            <person name="Lemieux C."/>
        </authorList>
    </citation>
    <scope>NUCLEOTIDE SEQUENCE [LARGE SCALE GENOMIC DNA]</scope>
    <source>
        <strain evidence="4 5">CCMP1205</strain>
    </source>
</reference>
<evidence type="ECO:0000313" key="4">
    <source>
        <dbReference type="EMBL" id="QDZ26076.1"/>
    </source>
</evidence>
<proteinExistence type="predicted"/>
<dbReference type="OrthoDB" id="10265891at2759"/>
<sequence length="325" mass="33955">MAGASGGLLAASTARAGGLGSIAMPMLRKDTGEAKDPCGSLAKLREEVRIFRAGAPAAPLCIGFVEDHCLQRRGDFSLILDAVAEHEPEFVQVFAPASTSLVQSIRGAHSGVRIMAQVGSSSEAKRVIGEAKVDVVIAQGKEAGGHGLRPEMSSGTLPFARRVVQLAEGTGTLVLAAGGIVDGAGAAAALVLGCDGAVLGTRLWATEQALGDQEKKNRLPAADCDDVVRTRLYDKLNNKCQKEETNGLLWRHPYDTCGVIRPETWAEDATKSWTTEEARAYLKSNFALAGDGVGSINGIEDAEEIVKNIAGDMSSALVRASSLVS</sequence>
<keyword evidence="2" id="KW-0288">FMN</keyword>